<dbReference type="InterPro" id="IPR008780">
    <property type="entry name" value="Plasmodium_Vir"/>
</dbReference>
<feature type="region of interest" description="Disordered" evidence="1">
    <location>
        <begin position="294"/>
        <end position="391"/>
    </location>
</feature>
<sequence>MSTSTNPLNEEDLPAHVYFYGPLGRSNVRDCEDESENSITSKLTKCCNNAIANIIHKIQGAYCFVSNMKPYEGYPHYKDRWHFLYYWVGEQIWNELKSATEGSDKFAGCLKSVCDVIKDKCTTESDNGRGGQECKLNCPQQMDGTTFAQDKKVFDFSSNYNEIRDYVYGGSRDCGQYWPNYKGDILKACTKVTTYCEKEDGKTKDKQYCEDFPTEHGVYCRVTLKGMNCKPHVPQPKDDDTACTFQDPNIEALKENVRSATTKASISSILGTLGLTVVPYVLYKYKPWSSWFGNHTSGNGRSGRNRKKRTIGRNFDVSAEETFTEYSTDNSTIGDSTTDNSTTLRSPTAYTRRSTTGPSTGQATRNRRAGAGTNNHNTPGHHRNNVGYSRM</sequence>
<dbReference type="Proteomes" id="UP000092716">
    <property type="component" value="Chromosome 13"/>
</dbReference>
<organism evidence="2 3">
    <name type="scientific">Plasmodium coatneyi</name>
    <dbReference type="NCBI Taxonomy" id="208452"/>
    <lineage>
        <taxon>Eukaryota</taxon>
        <taxon>Sar</taxon>
        <taxon>Alveolata</taxon>
        <taxon>Apicomplexa</taxon>
        <taxon>Aconoidasida</taxon>
        <taxon>Haemosporida</taxon>
        <taxon>Plasmodiidae</taxon>
        <taxon>Plasmodium</taxon>
    </lineage>
</organism>
<dbReference type="KEGG" id="pcot:PCOAH_00048020"/>
<dbReference type="AlphaFoldDB" id="A0A1B1E680"/>
<dbReference type="RefSeq" id="XP_019917155.1">
    <property type="nucleotide sequence ID" value="XM_020061585.1"/>
</dbReference>
<accession>A0A1B1E680</accession>
<evidence type="ECO:0000256" key="1">
    <source>
        <dbReference type="SAM" id="MobiDB-lite"/>
    </source>
</evidence>
<dbReference type="VEuPathDB" id="PlasmoDB:PCOAH_00048020"/>
<keyword evidence="3" id="KW-1185">Reference proteome</keyword>
<reference evidence="3" key="1">
    <citation type="submission" date="2016-06" db="EMBL/GenBank/DDBJ databases">
        <title>First high quality genome sequence of Plasmodium coatneyi using continuous long reads from single molecule, real-time sequencing.</title>
        <authorList>
            <person name="Chien J.-T."/>
            <person name="Pakala S.B."/>
            <person name="Geraldo J.A."/>
            <person name="Lapp S.A."/>
            <person name="Barnwell J.W."/>
            <person name="Kissinger J.C."/>
            <person name="Galinski M.R."/>
            <person name="Humphrey J.C."/>
        </authorList>
    </citation>
    <scope>NUCLEOTIDE SEQUENCE [LARGE SCALE GENOMIC DNA]</scope>
    <source>
        <strain evidence="3">Hackeri</strain>
    </source>
</reference>
<dbReference type="GeneID" id="30911533"/>
<protein>
    <submittedName>
        <fullName evidence="2">KIR-like protein</fullName>
    </submittedName>
</protein>
<evidence type="ECO:0000313" key="3">
    <source>
        <dbReference type="Proteomes" id="UP000092716"/>
    </source>
</evidence>
<name>A0A1B1E680_9APIC</name>
<feature type="compositionally biased region" description="Polar residues" evidence="1">
    <location>
        <begin position="324"/>
        <end position="364"/>
    </location>
</feature>
<proteinExistence type="predicted"/>
<dbReference type="Pfam" id="PF05795">
    <property type="entry name" value="Plasmodium_Vir"/>
    <property type="match status" value="1"/>
</dbReference>
<gene>
    <name evidence="2" type="ORF">PCOAH_00048020</name>
</gene>
<evidence type="ECO:0000313" key="2">
    <source>
        <dbReference type="EMBL" id="ANQ10460.1"/>
    </source>
</evidence>
<dbReference type="EMBL" id="CP016251">
    <property type="protein sequence ID" value="ANQ10460.1"/>
    <property type="molecule type" value="Genomic_DNA"/>
</dbReference>